<proteinExistence type="predicted"/>
<keyword evidence="1" id="KW-1133">Transmembrane helix</keyword>
<feature type="transmembrane region" description="Helical" evidence="1">
    <location>
        <begin position="31"/>
        <end position="50"/>
    </location>
</feature>
<gene>
    <name evidence="2" type="ORF">CKA81_15765</name>
</gene>
<dbReference type="EMBL" id="CP022987">
    <property type="protein sequence ID" value="QAA95155.1"/>
    <property type="molecule type" value="Genomic_DNA"/>
</dbReference>
<evidence type="ECO:0000313" key="2">
    <source>
        <dbReference type="EMBL" id="QAA95155.1"/>
    </source>
</evidence>
<dbReference type="OrthoDB" id="8703931at2"/>
<evidence type="ECO:0000313" key="3">
    <source>
        <dbReference type="Proteomes" id="UP000283474"/>
    </source>
</evidence>
<dbReference type="KEGG" id="pus:CKA81_15765"/>
<protein>
    <submittedName>
        <fullName evidence="2">Uncharacterized protein</fullName>
    </submittedName>
</protein>
<keyword evidence="3" id="KW-1185">Reference proteome</keyword>
<keyword evidence="1" id="KW-0812">Transmembrane</keyword>
<reference evidence="2 3" key="1">
    <citation type="submission" date="2017-08" db="EMBL/GenBank/DDBJ databases">
        <authorList>
            <person name="Park S.-J."/>
            <person name="Kim H."/>
        </authorList>
    </citation>
    <scope>NUCLEOTIDE SEQUENCE [LARGE SCALE GENOMIC DNA]</scope>
    <source>
        <strain evidence="3">ye3</strain>
    </source>
</reference>
<name>A0A410GFX6_9BURK</name>
<feature type="transmembrane region" description="Helical" evidence="1">
    <location>
        <begin position="62"/>
        <end position="82"/>
    </location>
</feature>
<dbReference type="AlphaFoldDB" id="A0A410GFX6"/>
<evidence type="ECO:0000256" key="1">
    <source>
        <dbReference type="SAM" id="Phobius"/>
    </source>
</evidence>
<accession>A0A410GFX6</accession>
<dbReference type="Proteomes" id="UP000283474">
    <property type="component" value="Chromosome"/>
</dbReference>
<organism evidence="2 3">
    <name type="scientific">Pollutimonas thiosulfatoxidans</name>
    <dbReference type="NCBI Taxonomy" id="2028345"/>
    <lineage>
        <taxon>Bacteria</taxon>
        <taxon>Pseudomonadati</taxon>
        <taxon>Pseudomonadota</taxon>
        <taxon>Betaproteobacteria</taxon>
        <taxon>Burkholderiales</taxon>
        <taxon>Alcaligenaceae</taxon>
        <taxon>Pollutimonas</taxon>
    </lineage>
</organism>
<sequence length="156" mass="17391">MFLQAPSTEERQQLLQEIGPLPLKGMAWPKWIKLLACGVLVFIAVQIVQTASGPSAQNISPVVAGSIIVCFMGLVVLARYMLVSETCINETGIQQSWISKREVAWEDIQFAKFIPLVASKRLVCFTGRGRPVIFQAGTRELQIAFARIALVYRRKK</sequence>
<keyword evidence="1" id="KW-0472">Membrane</keyword>